<comment type="caution">
    <text evidence="1">The sequence shown here is derived from an EMBL/GenBank/DDBJ whole genome shotgun (WGS) entry which is preliminary data.</text>
</comment>
<proteinExistence type="predicted"/>
<protein>
    <submittedName>
        <fullName evidence="1">Uncharacterized protein</fullName>
    </submittedName>
</protein>
<dbReference type="AlphaFoldDB" id="A0A4C1ZDX1"/>
<dbReference type="Proteomes" id="UP000299102">
    <property type="component" value="Unassembled WGS sequence"/>
</dbReference>
<keyword evidence="2" id="KW-1185">Reference proteome</keyword>
<dbReference type="EMBL" id="BGZK01001746">
    <property type="protein sequence ID" value="GBP85582.1"/>
    <property type="molecule type" value="Genomic_DNA"/>
</dbReference>
<gene>
    <name evidence="1" type="ORF">EVAR_64573_1</name>
</gene>
<organism evidence="1 2">
    <name type="scientific">Eumeta variegata</name>
    <name type="common">Bagworm moth</name>
    <name type="synonym">Eumeta japonica</name>
    <dbReference type="NCBI Taxonomy" id="151549"/>
    <lineage>
        <taxon>Eukaryota</taxon>
        <taxon>Metazoa</taxon>
        <taxon>Ecdysozoa</taxon>
        <taxon>Arthropoda</taxon>
        <taxon>Hexapoda</taxon>
        <taxon>Insecta</taxon>
        <taxon>Pterygota</taxon>
        <taxon>Neoptera</taxon>
        <taxon>Endopterygota</taxon>
        <taxon>Lepidoptera</taxon>
        <taxon>Glossata</taxon>
        <taxon>Ditrysia</taxon>
        <taxon>Tineoidea</taxon>
        <taxon>Psychidae</taxon>
        <taxon>Oiketicinae</taxon>
        <taxon>Eumeta</taxon>
    </lineage>
</organism>
<accession>A0A4C1ZDX1</accession>
<evidence type="ECO:0000313" key="1">
    <source>
        <dbReference type="EMBL" id="GBP85582.1"/>
    </source>
</evidence>
<name>A0A4C1ZDX1_EUMVA</name>
<sequence length="168" mass="18650">MAKVKCRISTFITVTSTQLLLSDRGNNDLHWLQSGLGNSFRRRSRAAETARVTGGADSEPLAQVADGHCDSTNSNNHRSSPGILRRLSPPARVKCYAQIDISHGRDAPAHCYRYKITTLTFATTRTDKRFNFNRSSVTDGLSFPHPMGVIVNAVRYRRDLDIDTAASR</sequence>
<evidence type="ECO:0000313" key="2">
    <source>
        <dbReference type="Proteomes" id="UP000299102"/>
    </source>
</evidence>
<reference evidence="1 2" key="1">
    <citation type="journal article" date="2019" name="Commun. Biol.">
        <title>The bagworm genome reveals a unique fibroin gene that provides high tensile strength.</title>
        <authorList>
            <person name="Kono N."/>
            <person name="Nakamura H."/>
            <person name="Ohtoshi R."/>
            <person name="Tomita M."/>
            <person name="Numata K."/>
            <person name="Arakawa K."/>
        </authorList>
    </citation>
    <scope>NUCLEOTIDE SEQUENCE [LARGE SCALE GENOMIC DNA]</scope>
</reference>